<accession>A0ABR4WYE4</accession>
<reference evidence="1 2" key="1">
    <citation type="journal article" date="2014" name="PLoS ONE">
        <title>Identification and Characterization of a New Erythromycin Biosynthetic Gene Cluster in Actinopolyspora erythraea YIM90600, a Novel Erythronolide-Producing Halophilic Actinomycete Isolated from Salt Field.</title>
        <authorList>
            <person name="Chen D."/>
            <person name="Feng J."/>
            <person name="Huang L."/>
            <person name="Zhang Q."/>
            <person name="Wu J."/>
            <person name="Zhu X."/>
            <person name="Duan Y."/>
            <person name="Xu Z."/>
        </authorList>
    </citation>
    <scope>NUCLEOTIDE SEQUENCE [LARGE SCALE GENOMIC DNA]</scope>
    <source>
        <strain evidence="1 2">YIM90600</strain>
    </source>
</reference>
<dbReference type="Gene3D" id="3.40.50.150">
    <property type="entry name" value="Vaccinia Virus protein VP39"/>
    <property type="match status" value="1"/>
</dbReference>
<keyword evidence="2" id="KW-1185">Reference proteome</keyword>
<sequence>MRRLDKALLARPSAARCYDVYLGGEHNFAIDRYFVRRQRKILPMIEDVARHNRNFLVRATRTAAEMGIRQFIDLGSGVPTSPNVHEIAEEYAPGENKVIYVDNEPIAVEHAERILKETGKPGQHMVFPADLREPDHLWRKLKALRPSEEEPNLVQIDWNQPICLLMVAVLHFVPRYREPEVWMRRFRQILPPGSVLVLSHLTADGVPEELVPQVEQFCRNYSRTTNELCHRSWDETRAFFGNMQMLEPGVTWTVQWRNDEEMAEWPRHIDPGESLGVCGVGYKPDASTF</sequence>
<dbReference type="Proteomes" id="UP000029737">
    <property type="component" value="Unassembled WGS sequence"/>
</dbReference>
<evidence type="ECO:0000313" key="2">
    <source>
        <dbReference type="Proteomes" id="UP000029737"/>
    </source>
</evidence>
<dbReference type="Pfam" id="PF04672">
    <property type="entry name" value="Methyltransf_19"/>
    <property type="match status" value="1"/>
</dbReference>
<dbReference type="SUPFAM" id="SSF53335">
    <property type="entry name" value="S-adenosyl-L-methionine-dependent methyltransferases"/>
    <property type="match status" value="1"/>
</dbReference>
<gene>
    <name evidence="1" type="ORF">IL38_24210</name>
</gene>
<dbReference type="EMBL" id="JPMV01000046">
    <property type="protein sequence ID" value="KGI79401.1"/>
    <property type="molecule type" value="Genomic_DNA"/>
</dbReference>
<organism evidence="1 2">
    <name type="scientific">Actinopolyspora erythraea</name>
    <dbReference type="NCBI Taxonomy" id="414996"/>
    <lineage>
        <taxon>Bacteria</taxon>
        <taxon>Bacillati</taxon>
        <taxon>Actinomycetota</taxon>
        <taxon>Actinomycetes</taxon>
        <taxon>Actinopolysporales</taxon>
        <taxon>Actinopolysporaceae</taxon>
        <taxon>Actinopolyspora</taxon>
    </lineage>
</organism>
<comment type="caution">
    <text evidence="1">The sequence shown here is derived from an EMBL/GenBank/DDBJ whole genome shotgun (WGS) entry which is preliminary data.</text>
</comment>
<name>A0ABR4WYE4_9ACTN</name>
<dbReference type="InterPro" id="IPR029063">
    <property type="entry name" value="SAM-dependent_MTases_sf"/>
</dbReference>
<evidence type="ECO:0000313" key="1">
    <source>
        <dbReference type="EMBL" id="KGI79401.1"/>
    </source>
</evidence>
<evidence type="ECO:0008006" key="3">
    <source>
        <dbReference type="Google" id="ProtNLM"/>
    </source>
</evidence>
<proteinExistence type="predicted"/>
<protein>
    <recommendedName>
        <fullName evidence="3">Methyltransferase</fullName>
    </recommendedName>
</protein>
<dbReference type="PIRSF" id="PIRSF017393">
    <property type="entry name" value="MTase_SAV2177"/>
    <property type="match status" value="1"/>
</dbReference>
<dbReference type="InterPro" id="IPR006764">
    <property type="entry name" value="SAM_dep_MeTrfase_SAV2177_type"/>
</dbReference>